<sequence length="115" mass="13983">MPKSQEEIVRLFFNYLSKSNYDEAKEFMERQRLVFLNNAWPKAMFDILCDFALAEKNYYDTNFEPSKNKMLERKEDENYLDFVYKTLYQDLEKLQTEVDDNYVIKLITTLLQFIS</sequence>
<dbReference type="InterPro" id="IPR018544">
    <property type="entry name" value="KICS_2"/>
</dbReference>
<reference evidence="1" key="1">
    <citation type="submission" date="2018-04" db="EMBL/GenBank/DDBJ databases">
        <title>Transcriptome of Schizaphis graminum biotype I.</title>
        <authorList>
            <person name="Scully E.D."/>
            <person name="Geib S.M."/>
            <person name="Palmer N.A."/>
            <person name="Koch K."/>
            <person name="Bradshaw J."/>
            <person name="Heng-Moss T."/>
            <person name="Sarath G."/>
        </authorList>
    </citation>
    <scope>NUCLEOTIDE SEQUENCE</scope>
</reference>
<proteinExistence type="predicted"/>
<name>A0A2S2PJJ4_SCHGA</name>
<dbReference type="EMBL" id="GGMR01016779">
    <property type="protein sequence ID" value="MBY29398.1"/>
    <property type="molecule type" value="Transcribed_RNA"/>
</dbReference>
<organism evidence="1">
    <name type="scientific">Schizaphis graminum</name>
    <name type="common">Green bug aphid</name>
    <dbReference type="NCBI Taxonomy" id="13262"/>
    <lineage>
        <taxon>Eukaryota</taxon>
        <taxon>Metazoa</taxon>
        <taxon>Ecdysozoa</taxon>
        <taxon>Arthropoda</taxon>
        <taxon>Hexapoda</taxon>
        <taxon>Insecta</taxon>
        <taxon>Pterygota</taxon>
        <taxon>Neoptera</taxon>
        <taxon>Paraneoptera</taxon>
        <taxon>Hemiptera</taxon>
        <taxon>Sternorrhyncha</taxon>
        <taxon>Aphidomorpha</taxon>
        <taxon>Aphidoidea</taxon>
        <taxon>Aphididae</taxon>
        <taxon>Aphidini</taxon>
        <taxon>Schizaphis</taxon>
    </lineage>
</organism>
<accession>A0A2S2PJJ4</accession>
<gene>
    <name evidence="1" type="ORF">g.154622</name>
</gene>
<dbReference type="AlphaFoldDB" id="A0A2S2PJJ4"/>
<dbReference type="Pfam" id="PF09404">
    <property type="entry name" value="C12orf66_like"/>
    <property type="match status" value="1"/>
</dbReference>
<protein>
    <submittedName>
        <fullName evidence="1">Uncharacterized protein</fullName>
    </submittedName>
</protein>
<evidence type="ECO:0000313" key="1">
    <source>
        <dbReference type="EMBL" id="MBY29398.1"/>
    </source>
</evidence>